<dbReference type="InterPro" id="IPR005797">
    <property type="entry name" value="Cyt_b/b6_N"/>
</dbReference>
<dbReference type="GO" id="GO:0008121">
    <property type="term" value="F:quinol-cytochrome-c reductase activity"/>
    <property type="evidence" value="ECO:0007669"/>
    <property type="project" value="TreeGrafter"/>
</dbReference>
<dbReference type="PROSITE" id="PS51003">
    <property type="entry name" value="CYTB_CTER"/>
    <property type="match status" value="1"/>
</dbReference>
<evidence type="ECO:0000256" key="2">
    <source>
        <dbReference type="ARBA" id="ARBA00013531"/>
    </source>
</evidence>
<evidence type="ECO:0000256" key="11">
    <source>
        <dbReference type="ARBA" id="ARBA00023004"/>
    </source>
</evidence>
<dbReference type="Pfam" id="PF00033">
    <property type="entry name" value="Cytochrome_B"/>
    <property type="match status" value="1"/>
</dbReference>
<keyword evidence="11 14" id="KW-0408">Iron</keyword>
<feature type="domain" description="Cytochrome b/b6 C-terminal region profile" evidence="16">
    <location>
        <begin position="309"/>
        <end position="479"/>
    </location>
</feature>
<comment type="subcellular location">
    <subcellularLocation>
        <location evidence="1">Mitochondrion inner membrane</location>
        <topology evidence="1">Multi-pass membrane protein</topology>
    </subcellularLocation>
</comment>
<evidence type="ECO:0000256" key="7">
    <source>
        <dbReference type="ARBA" id="ARBA00022723"/>
    </source>
</evidence>
<evidence type="ECO:0000256" key="1">
    <source>
        <dbReference type="ARBA" id="ARBA00004448"/>
    </source>
</evidence>
<gene>
    <name evidence="17" type="primary">cob</name>
</gene>
<dbReference type="SUPFAM" id="SSF81342">
    <property type="entry name" value="Transmembrane di-heme cytochromes"/>
    <property type="match status" value="1"/>
</dbReference>
<keyword evidence="13 14" id="KW-0472">Membrane</keyword>
<keyword evidence="3 14" id="KW-0813">Transport</keyword>
<reference evidence="17" key="1">
    <citation type="journal article" date="2020" name="Mitochondrial DNA Part B Resour">
        <title>Complete mitogenome of the chlorophyte green alga Marsupiomonas sp. NIES 1824 (Pedinophyceae).</title>
        <authorList>
            <person name="Turmel M."/>
            <person name="Otis C."/>
            <person name="Lemieux C."/>
        </authorList>
    </citation>
    <scope>NUCLEOTIDE SEQUENCE</scope>
</reference>
<evidence type="ECO:0000256" key="10">
    <source>
        <dbReference type="ARBA" id="ARBA00022989"/>
    </source>
</evidence>
<accession>A0A6H0R0R2</accession>
<dbReference type="Pfam" id="PF00032">
    <property type="entry name" value="Cytochrom_B_C"/>
    <property type="match status" value="1"/>
</dbReference>
<comment type="cofactor">
    <cofactor evidence="14">
        <name>heme b</name>
        <dbReference type="ChEBI" id="CHEBI:60344"/>
    </cofactor>
    <text evidence="14">Binds 2 heme groups non-covalently.</text>
</comment>
<dbReference type="GO" id="GO:0016491">
    <property type="term" value="F:oxidoreductase activity"/>
    <property type="evidence" value="ECO:0007669"/>
    <property type="project" value="UniProtKB-UniRule"/>
</dbReference>
<dbReference type="CDD" id="cd00284">
    <property type="entry name" value="Cytochrome_b_N"/>
    <property type="match status" value="1"/>
</dbReference>
<organism evidence="17">
    <name type="scientific">Marsupiomonas sp. NIES 1824</name>
    <dbReference type="NCBI Taxonomy" id="1562198"/>
    <lineage>
        <taxon>Eukaryota</taxon>
        <taxon>Viridiplantae</taxon>
        <taxon>Chlorophyta</taxon>
        <taxon>core chlorophytes</taxon>
        <taxon>Pedinophyceae</taxon>
        <taxon>Marsupiomonadales</taxon>
        <taxon>Marsupiomonadaceae</taxon>
        <taxon>Marsupiomonas</taxon>
    </lineage>
</organism>
<dbReference type="PANTHER" id="PTHR19271:SF16">
    <property type="entry name" value="CYTOCHROME B"/>
    <property type="match status" value="1"/>
</dbReference>
<keyword evidence="10 14" id="KW-1133">Transmembrane helix</keyword>
<dbReference type="CDD" id="cd00290">
    <property type="entry name" value="cytochrome_b_C"/>
    <property type="match status" value="1"/>
</dbReference>
<dbReference type="GO" id="GO:0006122">
    <property type="term" value="P:mitochondrial electron transport, ubiquinol to cytochrome c"/>
    <property type="evidence" value="ECO:0007669"/>
    <property type="project" value="TreeGrafter"/>
</dbReference>
<proteinExistence type="inferred from homology"/>
<evidence type="ECO:0000313" key="17">
    <source>
        <dbReference type="EMBL" id="QIV68118.1"/>
    </source>
</evidence>
<dbReference type="Gene3D" id="1.20.810.10">
    <property type="entry name" value="Cytochrome Bc1 Complex, Chain C"/>
    <property type="match status" value="1"/>
</dbReference>
<dbReference type="SUPFAM" id="SSF81648">
    <property type="entry name" value="a domain/subunit of cytochrome bc1 complex (Ubiquinol-cytochrome c reductase)"/>
    <property type="match status" value="1"/>
</dbReference>
<geneLocation type="mitochondrion" evidence="17"/>
<dbReference type="PANTHER" id="PTHR19271">
    <property type="entry name" value="CYTOCHROME B"/>
    <property type="match status" value="1"/>
</dbReference>
<sequence>MPQLDLVSRIPLWWRAVLAFVLNYKLGLQSVLPLILRGRKLRGVLRNPTPLAKPSTRRQTSVFRSSYHMPLPSGKGKGPSSSEGALYALSSPELSATGSPILDEPGLEVVRRHVADYPTGENLTDLWGFGSLAGICLVIQLATGVFLRMHYPASTRFAFEAVEQHIMRDVSSGWLLRYLHANGASFFFIVVYRHLFRGFYYSSSTAPRELVWLSGIAILLVMIITAFLGYVLPWGQMSFWGATVITSLASAIPRAGPSIVEWLWGGFSVDNATLNRFFRLHFVLPFVIARLAVIHLAALHQYGSTNPVGAVVESRKVTLYPYYFVKDLVAWIRFRRAYLFFVCFEPNAMGHPDNSIPANPLVTPPHIQPEWYFLPVYAILRSLPDKLGGVIRIARVFARRRFLPFDTAGIFRLGHFRMFHRRLFRRFAGTCVFLGWVGAKPVESPFVEFGQLSGIEFFLYFPLQAKMAQLERRFQEEQA</sequence>
<evidence type="ECO:0000256" key="4">
    <source>
        <dbReference type="ARBA" id="ARBA00022617"/>
    </source>
</evidence>
<dbReference type="GO" id="GO:0046872">
    <property type="term" value="F:metal ion binding"/>
    <property type="evidence" value="ECO:0007669"/>
    <property type="project" value="UniProtKB-UniRule"/>
</dbReference>
<keyword evidence="7 14" id="KW-0479">Metal-binding</keyword>
<feature type="transmembrane region" description="Helical" evidence="14">
    <location>
        <begin position="12"/>
        <end position="36"/>
    </location>
</feature>
<evidence type="ECO:0000256" key="13">
    <source>
        <dbReference type="ARBA" id="ARBA00023136"/>
    </source>
</evidence>
<evidence type="ECO:0000256" key="5">
    <source>
        <dbReference type="ARBA" id="ARBA00022660"/>
    </source>
</evidence>
<dbReference type="InterPro" id="IPR048260">
    <property type="entry name" value="Cytochrome_b_C_euk/bac"/>
</dbReference>
<dbReference type="EMBL" id="MN782006">
    <property type="protein sequence ID" value="QIV68118.1"/>
    <property type="molecule type" value="Genomic_DNA"/>
</dbReference>
<feature type="domain" description="Cytochrome b/b6 N-terminal region profile" evidence="15">
    <location>
        <begin position="97"/>
        <end position="308"/>
    </location>
</feature>
<keyword evidence="9 14" id="KW-0249">Electron transport</keyword>
<dbReference type="PROSITE" id="PS51002">
    <property type="entry name" value="CYTB_NTER"/>
    <property type="match status" value="1"/>
</dbReference>
<dbReference type="AlphaFoldDB" id="A0A6H0R0R2"/>
<keyword evidence="12 14" id="KW-0496">Mitochondrion</keyword>
<feature type="transmembrane region" description="Helical" evidence="14">
    <location>
        <begin position="212"/>
        <end position="232"/>
    </location>
</feature>
<keyword evidence="6 14" id="KW-0812">Transmembrane</keyword>
<feature type="transmembrane region" description="Helical" evidence="14">
    <location>
        <begin position="126"/>
        <end position="147"/>
    </location>
</feature>
<dbReference type="InterPro" id="IPR036150">
    <property type="entry name" value="Cyt_b/b6_C_sf"/>
</dbReference>
<evidence type="ECO:0000259" key="15">
    <source>
        <dbReference type="PROSITE" id="PS51002"/>
    </source>
</evidence>
<evidence type="ECO:0000256" key="14">
    <source>
        <dbReference type="RuleBase" id="RU362117"/>
    </source>
</evidence>
<keyword evidence="4 14" id="KW-0349">Heme</keyword>
<dbReference type="InterPro" id="IPR005798">
    <property type="entry name" value="Cyt_b/b6_C"/>
</dbReference>
<evidence type="ECO:0000256" key="3">
    <source>
        <dbReference type="ARBA" id="ARBA00022448"/>
    </source>
</evidence>
<dbReference type="InterPro" id="IPR048259">
    <property type="entry name" value="Cytochrome_b_N_euk/bac"/>
</dbReference>
<feature type="transmembrane region" description="Helical" evidence="14">
    <location>
        <begin position="174"/>
        <end position="192"/>
    </location>
</feature>
<dbReference type="GO" id="GO:0005743">
    <property type="term" value="C:mitochondrial inner membrane"/>
    <property type="evidence" value="ECO:0007669"/>
    <property type="project" value="UniProtKB-SubCell"/>
</dbReference>
<feature type="transmembrane region" description="Helical" evidence="14">
    <location>
        <begin position="280"/>
        <end position="299"/>
    </location>
</feature>
<name>A0A6H0R0R2_9CHLO</name>
<dbReference type="InterPro" id="IPR027387">
    <property type="entry name" value="Cytb/b6-like_sf"/>
</dbReference>
<comment type="similarity">
    <text evidence="14">Belongs to the cytochrome b family.</text>
</comment>
<evidence type="ECO:0000256" key="12">
    <source>
        <dbReference type="ARBA" id="ARBA00023128"/>
    </source>
</evidence>
<dbReference type="InterPro" id="IPR016174">
    <property type="entry name" value="Di-haem_cyt_TM"/>
</dbReference>
<protein>
    <recommendedName>
        <fullName evidence="2 14">Cytochrome b</fullName>
    </recommendedName>
</protein>
<evidence type="ECO:0000259" key="16">
    <source>
        <dbReference type="PROSITE" id="PS51003"/>
    </source>
</evidence>
<keyword evidence="8" id="KW-0999">Mitochondrion inner membrane</keyword>
<evidence type="ECO:0000256" key="8">
    <source>
        <dbReference type="ARBA" id="ARBA00022792"/>
    </source>
</evidence>
<keyword evidence="5 14" id="KW-0679">Respiratory chain</keyword>
<evidence type="ECO:0000256" key="6">
    <source>
        <dbReference type="ARBA" id="ARBA00022692"/>
    </source>
</evidence>
<comment type="function">
    <text evidence="14">Component of the ubiquinol-cytochrome c reductase complex (complex III or cytochrome b-c1 complex) that is part of the mitochondrial respiratory chain. The b-c1 complex mediates electron transfer from ubiquinol to cytochrome c. Contributes to the generation of a proton gradient across the mitochondrial membrane that is then used for ATP synthesis.</text>
</comment>
<evidence type="ECO:0000256" key="9">
    <source>
        <dbReference type="ARBA" id="ARBA00022982"/>
    </source>
</evidence>